<accession>A0ABS9USM5</accession>
<dbReference type="RefSeq" id="WP_241276123.1">
    <property type="nucleotide sequence ID" value="NZ_JAKZGS010000018.1"/>
</dbReference>
<keyword evidence="1" id="KW-1133">Transmembrane helix</keyword>
<sequence>MEKAKKIIIGTLLIFFGIILIDYVIEVLFRGTEFVVWKTYITTLRVWLTRLIISIALAFYNVWKQEKRENAKKMD</sequence>
<keyword evidence="1" id="KW-0472">Membrane</keyword>
<evidence type="ECO:0000313" key="2">
    <source>
        <dbReference type="EMBL" id="MCH7399627.1"/>
    </source>
</evidence>
<name>A0ABS9USM5_9BACT</name>
<proteinExistence type="predicted"/>
<feature type="transmembrane region" description="Helical" evidence="1">
    <location>
        <begin position="7"/>
        <end position="25"/>
    </location>
</feature>
<comment type="caution">
    <text evidence="2">The sequence shown here is derived from an EMBL/GenBank/DDBJ whole genome shotgun (WGS) entry which is preliminary data.</text>
</comment>
<keyword evidence="3" id="KW-1185">Reference proteome</keyword>
<keyword evidence="1" id="KW-0812">Transmembrane</keyword>
<reference evidence="2" key="1">
    <citation type="submission" date="2022-03" db="EMBL/GenBank/DDBJ databases">
        <title>De novo assembled genomes of Belliella spp. (Cyclobacteriaceae) strains.</title>
        <authorList>
            <person name="Szabo A."/>
            <person name="Korponai K."/>
            <person name="Felfoldi T."/>
        </authorList>
    </citation>
    <scope>NUCLEOTIDE SEQUENCE</scope>
    <source>
        <strain evidence="2">DSM 107340</strain>
    </source>
</reference>
<feature type="transmembrane region" description="Helical" evidence="1">
    <location>
        <begin position="45"/>
        <end position="63"/>
    </location>
</feature>
<evidence type="ECO:0000256" key="1">
    <source>
        <dbReference type="SAM" id="Phobius"/>
    </source>
</evidence>
<evidence type="ECO:0000313" key="3">
    <source>
        <dbReference type="Proteomes" id="UP001165488"/>
    </source>
</evidence>
<dbReference type="EMBL" id="JAKZGS010000018">
    <property type="protein sequence ID" value="MCH7399627.1"/>
    <property type="molecule type" value="Genomic_DNA"/>
</dbReference>
<gene>
    <name evidence="2" type="ORF">MM236_16640</name>
</gene>
<organism evidence="2 3">
    <name type="scientific">Belliella calami</name>
    <dbReference type="NCBI Taxonomy" id="2923436"/>
    <lineage>
        <taxon>Bacteria</taxon>
        <taxon>Pseudomonadati</taxon>
        <taxon>Bacteroidota</taxon>
        <taxon>Cytophagia</taxon>
        <taxon>Cytophagales</taxon>
        <taxon>Cyclobacteriaceae</taxon>
        <taxon>Belliella</taxon>
    </lineage>
</organism>
<protein>
    <submittedName>
        <fullName evidence="2">Uncharacterized protein</fullName>
    </submittedName>
</protein>
<dbReference type="Proteomes" id="UP001165488">
    <property type="component" value="Unassembled WGS sequence"/>
</dbReference>